<accession>A0A7Y9RX15</accession>
<dbReference type="NCBIfam" id="TIGR04088">
    <property type="entry name" value="cognate_SipW"/>
    <property type="match status" value="1"/>
</dbReference>
<dbReference type="InterPro" id="IPR024006">
    <property type="entry name" value="Alt_signal_exp_actinobact"/>
</dbReference>
<protein>
    <submittedName>
        <fullName evidence="2">Alternate signal-mediated exported protein</fullName>
    </submittedName>
</protein>
<sequence>MKKTTKGALAAGTAAFMMLGGAGTFAIWTDDATADAGVIESGSMSIAPVIDEATGSACSSWTHQNGRAAAAEPPLAVSRVVPGDVIEKTCSFTVRAEGENLEAVLTTPASLGFTPSKTDGTVVPESAAISLPITATYELDEGAVQTVTQDDDGEVLVATITASFPLGTSVLNGNNTQNLLADLDALTVQLDQVRQTP</sequence>
<feature type="signal peptide" evidence="1">
    <location>
        <begin position="1"/>
        <end position="26"/>
    </location>
</feature>
<name>A0A7Y9RX15_9ACTN</name>
<proteinExistence type="predicted"/>
<dbReference type="Proteomes" id="UP000544110">
    <property type="component" value="Unassembled WGS sequence"/>
</dbReference>
<dbReference type="InterPro" id="IPR023833">
    <property type="entry name" value="Signal_pept_SipW-depend-type"/>
</dbReference>
<evidence type="ECO:0000313" key="2">
    <source>
        <dbReference type="EMBL" id="NYG56108.1"/>
    </source>
</evidence>
<keyword evidence="3" id="KW-1185">Reference proteome</keyword>
<comment type="caution">
    <text evidence="2">The sequence shown here is derived from an EMBL/GenBank/DDBJ whole genome shotgun (WGS) entry which is preliminary data.</text>
</comment>
<feature type="chain" id="PRO_5038756904" evidence="1">
    <location>
        <begin position="27"/>
        <end position="197"/>
    </location>
</feature>
<dbReference type="AlphaFoldDB" id="A0A7Y9RX15"/>
<dbReference type="NCBIfam" id="TIGR04089">
    <property type="entry name" value="exp_by_SipW_III"/>
    <property type="match status" value="1"/>
</dbReference>
<evidence type="ECO:0000256" key="1">
    <source>
        <dbReference type="SAM" id="SignalP"/>
    </source>
</evidence>
<gene>
    <name evidence="2" type="ORF">BJ989_002412</name>
</gene>
<evidence type="ECO:0000313" key="3">
    <source>
        <dbReference type="Proteomes" id="UP000544110"/>
    </source>
</evidence>
<dbReference type="RefSeq" id="WP_179518434.1">
    <property type="nucleotide sequence ID" value="NZ_JACCAC010000001.1"/>
</dbReference>
<organism evidence="2 3">
    <name type="scientific">Nocardioides perillae</name>
    <dbReference type="NCBI Taxonomy" id="1119534"/>
    <lineage>
        <taxon>Bacteria</taxon>
        <taxon>Bacillati</taxon>
        <taxon>Actinomycetota</taxon>
        <taxon>Actinomycetes</taxon>
        <taxon>Propionibacteriales</taxon>
        <taxon>Nocardioidaceae</taxon>
        <taxon>Nocardioides</taxon>
    </lineage>
</organism>
<reference evidence="2 3" key="1">
    <citation type="submission" date="2020-07" db="EMBL/GenBank/DDBJ databases">
        <title>Sequencing the genomes of 1000 actinobacteria strains.</title>
        <authorList>
            <person name="Klenk H.-P."/>
        </authorList>
    </citation>
    <scope>NUCLEOTIDE SEQUENCE [LARGE SCALE GENOMIC DNA]</scope>
    <source>
        <strain evidence="2 3">DSM 24552</strain>
    </source>
</reference>
<keyword evidence="1" id="KW-0732">Signal</keyword>
<dbReference type="EMBL" id="JACCAC010000001">
    <property type="protein sequence ID" value="NYG56108.1"/>
    <property type="molecule type" value="Genomic_DNA"/>
</dbReference>